<dbReference type="AlphaFoldDB" id="A0AAV3RAR7"/>
<reference evidence="2 3" key="1">
    <citation type="submission" date="2024-01" db="EMBL/GenBank/DDBJ databases">
        <title>The complete chloroplast genome sequence of Lithospermum erythrorhizon: insights into the phylogenetic relationship among Boraginaceae species and the maternal lineages of purple gromwells.</title>
        <authorList>
            <person name="Okada T."/>
            <person name="Watanabe K."/>
        </authorList>
    </citation>
    <scope>NUCLEOTIDE SEQUENCE [LARGE SCALE GENOMIC DNA]</scope>
</reference>
<gene>
    <name evidence="2" type="ORF">LIER_26161</name>
</gene>
<sequence>MAIFKSSLEEDELRSRDLKAQLDSSRELLATSGKQLSMRPPPEVIIENFKDILIDDTVSIMKSFSLKVYEEFPGVHSMFSEFVEEHFGEEYVIPLTATEESDDIEADGQSNDGLGEDEEGDGADA</sequence>
<evidence type="ECO:0000313" key="3">
    <source>
        <dbReference type="Proteomes" id="UP001454036"/>
    </source>
</evidence>
<feature type="region of interest" description="Disordered" evidence="1">
    <location>
        <begin position="97"/>
        <end position="125"/>
    </location>
</feature>
<evidence type="ECO:0000313" key="2">
    <source>
        <dbReference type="EMBL" id="GAA0172311.1"/>
    </source>
</evidence>
<organism evidence="2 3">
    <name type="scientific">Lithospermum erythrorhizon</name>
    <name type="common">Purple gromwell</name>
    <name type="synonym">Lithospermum officinale var. erythrorhizon</name>
    <dbReference type="NCBI Taxonomy" id="34254"/>
    <lineage>
        <taxon>Eukaryota</taxon>
        <taxon>Viridiplantae</taxon>
        <taxon>Streptophyta</taxon>
        <taxon>Embryophyta</taxon>
        <taxon>Tracheophyta</taxon>
        <taxon>Spermatophyta</taxon>
        <taxon>Magnoliopsida</taxon>
        <taxon>eudicotyledons</taxon>
        <taxon>Gunneridae</taxon>
        <taxon>Pentapetalae</taxon>
        <taxon>asterids</taxon>
        <taxon>lamiids</taxon>
        <taxon>Boraginales</taxon>
        <taxon>Boraginaceae</taxon>
        <taxon>Boraginoideae</taxon>
        <taxon>Lithospermeae</taxon>
        <taxon>Lithospermum</taxon>
    </lineage>
</organism>
<evidence type="ECO:0000256" key="1">
    <source>
        <dbReference type="SAM" id="MobiDB-lite"/>
    </source>
</evidence>
<feature type="compositionally biased region" description="Acidic residues" evidence="1">
    <location>
        <begin position="114"/>
        <end position="125"/>
    </location>
</feature>
<proteinExistence type="predicted"/>
<protein>
    <submittedName>
        <fullName evidence="2">Uncharacterized protein</fullName>
    </submittedName>
</protein>
<keyword evidence="3" id="KW-1185">Reference proteome</keyword>
<dbReference type="EMBL" id="BAABME010008062">
    <property type="protein sequence ID" value="GAA0172311.1"/>
    <property type="molecule type" value="Genomic_DNA"/>
</dbReference>
<name>A0AAV3RAR7_LITER</name>
<accession>A0AAV3RAR7</accession>
<dbReference type="Proteomes" id="UP001454036">
    <property type="component" value="Unassembled WGS sequence"/>
</dbReference>
<comment type="caution">
    <text evidence="2">The sequence shown here is derived from an EMBL/GenBank/DDBJ whole genome shotgun (WGS) entry which is preliminary data.</text>
</comment>